<dbReference type="EMBL" id="BBIO01000001">
    <property type="protein sequence ID" value="GAK43871.1"/>
    <property type="molecule type" value="Genomic_DNA"/>
</dbReference>
<name>A0A081B753_9HYPH</name>
<reference evidence="2 3" key="1">
    <citation type="submission" date="2014-07" db="EMBL/GenBank/DDBJ databases">
        <title>Tepidicaulis marinum gen. nov., sp. nov., a novel marine bacterium denitrifying nitrate to nitrous oxide strictly under microaerobic conditions.</title>
        <authorList>
            <person name="Takeuchi M."/>
            <person name="Yamagishi T."/>
            <person name="Kamagata Y."/>
            <person name="Oshima K."/>
            <person name="Hattori M."/>
            <person name="Katayama T."/>
            <person name="Hanada S."/>
            <person name="Tamaki H."/>
            <person name="Marumo K."/>
            <person name="Maeda H."/>
            <person name="Nedachi M."/>
            <person name="Iwasaki W."/>
            <person name="Suwa Y."/>
            <person name="Sakata S."/>
        </authorList>
    </citation>
    <scope>NUCLEOTIDE SEQUENCE [LARGE SCALE GENOMIC DNA]</scope>
    <source>
        <strain evidence="2 3">MA2</strain>
    </source>
</reference>
<dbReference type="NCBIfam" id="TIGR01509">
    <property type="entry name" value="HAD-SF-IA-v3"/>
    <property type="match status" value="1"/>
</dbReference>
<gene>
    <name evidence="2" type="ORF">M2A_0370</name>
</gene>
<dbReference type="PANTHER" id="PTHR47829:SF1">
    <property type="entry name" value="HAD FAMILY PHOSPHATASE"/>
    <property type="match status" value="1"/>
</dbReference>
<proteinExistence type="predicted"/>
<dbReference type="InterPro" id="IPR006439">
    <property type="entry name" value="HAD-SF_hydro_IA"/>
</dbReference>
<dbReference type="AlphaFoldDB" id="A0A081B753"/>
<dbReference type="RefSeq" id="WP_045442104.1">
    <property type="nucleotide sequence ID" value="NZ_BBIO01000001.1"/>
</dbReference>
<evidence type="ECO:0000313" key="2">
    <source>
        <dbReference type="EMBL" id="GAK43871.1"/>
    </source>
</evidence>
<sequence>MVQAVIWDFGGVLTSSPFEAFNRFEAELGLEKDFIRRINATDPDTNAWALFERSEISLDEFDEKFAAEAKRLGADIRGRQIIELLAGDIRPEMVEALKRCKAKFKVGCITNNVSAGEGAGMARSADKAAAVQEVMELFDHVIESSKIGIRKPDPRIYEMACSELGVAPADAVYLDDLGINLKPAKALGMRTIKVLNAAQALEELETAVGFPLR</sequence>
<dbReference type="CDD" id="cd02603">
    <property type="entry name" value="HAD_sEH-N_like"/>
    <property type="match status" value="1"/>
</dbReference>
<dbReference type="STRING" id="1333998.M2A_0370"/>
<dbReference type="InterPro" id="IPR052898">
    <property type="entry name" value="ACAD10-like"/>
</dbReference>
<protein>
    <submittedName>
        <fullName evidence="2">HAD family phosphatase</fullName>
    </submittedName>
</protein>
<dbReference type="InterPro" id="IPR011945">
    <property type="entry name" value="HAD-SF_ppase_IA/epoxid_hydro_N"/>
</dbReference>
<accession>A0A081B753</accession>
<dbReference type="PANTHER" id="PTHR47829">
    <property type="entry name" value="HYDROLASE, PUTATIVE (AFU_ORTHOLOGUE AFUA_1G12880)-RELATED"/>
    <property type="match status" value="1"/>
</dbReference>
<evidence type="ECO:0000256" key="1">
    <source>
        <dbReference type="ARBA" id="ARBA00022990"/>
    </source>
</evidence>
<dbReference type="SUPFAM" id="SSF56784">
    <property type="entry name" value="HAD-like"/>
    <property type="match status" value="1"/>
</dbReference>
<dbReference type="PRINTS" id="PR00413">
    <property type="entry name" value="HADHALOGNASE"/>
</dbReference>
<keyword evidence="1" id="KW-0007">Acetylation</keyword>
<dbReference type="Gene3D" id="1.10.150.240">
    <property type="entry name" value="Putative phosphatase, domain 2"/>
    <property type="match status" value="1"/>
</dbReference>
<dbReference type="SFLD" id="SFLDS00003">
    <property type="entry name" value="Haloacid_Dehalogenase"/>
    <property type="match status" value="1"/>
</dbReference>
<keyword evidence="3" id="KW-1185">Reference proteome</keyword>
<comment type="caution">
    <text evidence="2">The sequence shown here is derived from an EMBL/GenBank/DDBJ whole genome shotgun (WGS) entry which is preliminary data.</text>
</comment>
<dbReference type="InterPro" id="IPR023198">
    <property type="entry name" value="PGP-like_dom2"/>
</dbReference>
<dbReference type="Pfam" id="PF00702">
    <property type="entry name" value="Hydrolase"/>
    <property type="match status" value="1"/>
</dbReference>
<dbReference type="SFLD" id="SFLDG01129">
    <property type="entry name" value="C1.5:_HAD__Beta-PGM__Phosphata"/>
    <property type="match status" value="1"/>
</dbReference>
<dbReference type="eggNOG" id="COG1011">
    <property type="taxonomic scope" value="Bacteria"/>
</dbReference>
<dbReference type="NCBIfam" id="TIGR02247">
    <property type="entry name" value="HAD-1A3-hyp"/>
    <property type="match status" value="1"/>
</dbReference>
<dbReference type="InterPro" id="IPR023214">
    <property type="entry name" value="HAD_sf"/>
</dbReference>
<organism evidence="2 3">
    <name type="scientific">Tepidicaulis marinus</name>
    <dbReference type="NCBI Taxonomy" id="1333998"/>
    <lineage>
        <taxon>Bacteria</taxon>
        <taxon>Pseudomonadati</taxon>
        <taxon>Pseudomonadota</taxon>
        <taxon>Alphaproteobacteria</taxon>
        <taxon>Hyphomicrobiales</taxon>
        <taxon>Parvibaculaceae</taxon>
        <taxon>Tepidicaulis</taxon>
    </lineage>
</organism>
<dbReference type="Gene3D" id="3.40.50.1000">
    <property type="entry name" value="HAD superfamily/HAD-like"/>
    <property type="match status" value="1"/>
</dbReference>
<dbReference type="Proteomes" id="UP000028702">
    <property type="component" value="Unassembled WGS sequence"/>
</dbReference>
<dbReference type="InterPro" id="IPR036412">
    <property type="entry name" value="HAD-like_sf"/>
</dbReference>
<evidence type="ECO:0000313" key="3">
    <source>
        <dbReference type="Proteomes" id="UP000028702"/>
    </source>
</evidence>